<gene>
    <name evidence="5" type="ORF">DSCW_39840</name>
</gene>
<evidence type="ECO:0000313" key="6">
    <source>
        <dbReference type="Proteomes" id="UP000427769"/>
    </source>
</evidence>
<dbReference type="KEGG" id="dwd:DSCW_39840"/>
<evidence type="ECO:0000313" key="5">
    <source>
        <dbReference type="EMBL" id="BBO76567.1"/>
    </source>
</evidence>
<feature type="chain" id="PRO_5024278976" evidence="2">
    <location>
        <begin position="25"/>
        <end position="663"/>
    </location>
</feature>
<accession>A0A5K7ZKK8</accession>
<keyword evidence="6" id="KW-1185">Reference proteome</keyword>
<dbReference type="PANTHER" id="PTHR45737">
    <property type="entry name" value="VON WILLEBRAND FACTOR A DOMAIN-CONTAINING PROTEIN 5A"/>
    <property type="match status" value="1"/>
</dbReference>
<evidence type="ECO:0000256" key="1">
    <source>
        <dbReference type="SAM" id="Phobius"/>
    </source>
</evidence>
<protein>
    <submittedName>
        <fullName evidence="5">Inter-alpha-trypsin inhibitor domain-containing protein</fullName>
    </submittedName>
</protein>
<feature type="signal peptide" evidence="2">
    <location>
        <begin position="1"/>
        <end position="24"/>
    </location>
</feature>
<keyword evidence="2" id="KW-0732">Signal</keyword>
<dbReference type="SMART" id="SM00327">
    <property type="entry name" value="VWA"/>
    <property type="match status" value="1"/>
</dbReference>
<organism evidence="5 6">
    <name type="scientific">Desulfosarcina widdelii</name>
    <dbReference type="NCBI Taxonomy" id="947919"/>
    <lineage>
        <taxon>Bacteria</taxon>
        <taxon>Pseudomonadati</taxon>
        <taxon>Thermodesulfobacteriota</taxon>
        <taxon>Desulfobacteria</taxon>
        <taxon>Desulfobacterales</taxon>
        <taxon>Desulfosarcinaceae</taxon>
        <taxon>Desulfosarcina</taxon>
    </lineage>
</organism>
<dbReference type="SUPFAM" id="SSF53300">
    <property type="entry name" value="vWA-like"/>
    <property type="match status" value="1"/>
</dbReference>
<reference evidence="5 6" key="1">
    <citation type="submission" date="2019-11" db="EMBL/GenBank/DDBJ databases">
        <title>Comparative genomics of hydrocarbon-degrading Desulfosarcina strains.</title>
        <authorList>
            <person name="Watanabe M."/>
            <person name="Kojima H."/>
            <person name="Fukui M."/>
        </authorList>
    </citation>
    <scope>NUCLEOTIDE SEQUENCE [LARGE SCALE GENOMIC DNA]</scope>
    <source>
        <strain evidence="5 6">PP31</strain>
    </source>
</reference>
<evidence type="ECO:0000259" key="3">
    <source>
        <dbReference type="PROSITE" id="PS50234"/>
    </source>
</evidence>
<dbReference type="InterPro" id="IPR036465">
    <property type="entry name" value="vWFA_dom_sf"/>
</dbReference>
<dbReference type="PROSITE" id="PS50234">
    <property type="entry name" value="VWFA"/>
    <property type="match status" value="1"/>
</dbReference>
<name>A0A5K7ZKK8_9BACT</name>
<keyword evidence="1" id="KW-0812">Transmembrane</keyword>
<evidence type="ECO:0000259" key="4">
    <source>
        <dbReference type="PROSITE" id="PS51468"/>
    </source>
</evidence>
<dbReference type="EMBL" id="AP021875">
    <property type="protein sequence ID" value="BBO76567.1"/>
    <property type="molecule type" value="Genomic_DNA"/>
</dbReference>
<dbReference type="Gene3D" id="3.40.50.410">
    <property type="entry name" value="von Willebrand factor, type A domain"/>
    <property type="match status" value="1"/>
</dbReference>
<dbReference type="SMART" id="SM00609">
    <property type="entry name" value="VIT"/>
    <property type="match status" value="1"/>
</dbReference>
<feature type="transmembrane region" description="Helical" evidence="1">
    <location>
        <begin position="637"/>
        <end position="654"/>
    </location>
</feature>
<dbReference type="NCBIfam" id="TIGR02595">
    <property type="entry name" value="PEP_CTERM"/>
    <property type="match status" value="1"/>
</dbReference>
<sequence>MRKALIFLFMVLTAVWGSFQTAEAQTDGKHLSPYFFVESGGEGEEQFPLKSTAVKAVISGVVADVTVTQTYANTGTGPINARYVFPAGTRAAVHGMRMNVGDEIIEARIKACEEARKTFADAKAKGKRASLLEQQRPNVFSMDVANIMPGEAIAVELHYSELLVPEEGKYQFVYPTVVGPRYSTIPEAGADDHHQWLSNPYLTESQAPTSTFDIQVSIAGGLPIQQVACPSHATDVAWAGPSRAQITLASGEAHGGNRDFILDYRLSGDRIHSGLLLHEGETENFFMLMVQPPARMMPEAMPPREYIFVLDVSGSMHGFPLDTAKLLMKDLLDSLRPEDRFNVILFAGAAQLFAPRSIAADPGQVQAAVQFIDSRQGGGGTELARALETGLALPHDEGIARTMVVVTDGYIAAEKPLFGLIADQVGNCNLFAFGIGSSVNRHLIEGLARAGQGEPFVVTESRDAAAAAVRFRRYIDAPLLTDIKIDIDGFDAYDVEPLRQADLFAQRPLIVSGKWRGAPAGTIAIRGTTGGGPHTEAFEVSAAAPSDDNRALPFLWARQRLERLSDVAAEENDKEIQELVTRIGLTYKMLTAYTSFVAVHERVDNTDAAARDVTQPLPLPLHVSNLAVGARNVPEPGLGLLMVAVLLPGLWIFWRRHRSADHC</sequence>
<feature type="domain" description="VIT" evidence="4">
    <location>
        <begin position="33"/>
        <end position="161"/>
    </location>
</feature>
<proteinExistence type="predicted"/>
<dbReference type="Pfam" id="PF13768">
    <property type="entry name" value="VWA_3"/>
    <property type="match status" value="1"/>
</dbReference>
<dbReference type="Proteomes" id="UP000427769">
    <property type="component" value="Chromosome"/>
</dbReference>
<dbReference type="PANTHER" id="PTHR45737:SF6">
    <property type="entry name" value="VON WILLEBRAND FACTOR A DOMAIN-CONTAINING PROTEIN 5A"/>
    <property type="match status" value="1"/>
</dbReference>
<keyword evidence="1" id="KW-1133">Transmembrane helix</keyword>
<dbReference type="InterPro" id="IPR013424">
    <property type="entry name" value="Ice-binding_C"/>
</dbReference>
<dbReference type="Pfam" id="PF08487">
    <property type="entry name" value="VIT"/>
    <property type="match status" value="1"/>
</dbReference>
<keyword evidence="1" id="KW-0472">Membrane</keyword>
<dbReference type="InterPro" id="IPR002035">
    <property type="entry name" value="VWF_A"/>
</dbReference>
<evidence type="ECO:0000256" key="2">
    <source>
        <dbReference type="SAM" id="SignalP"/>
    </source>
</evidence>
<feature type="domain" description="VWFA" evidence="3">
    <location>
        <begin position="305"/>
        <end position="483"/>
    </location>
</feature>
<dbReference type="AlphaFoldDB" id="A0A5K7ZKK8"/>
<dbReference type="PROSITE" id="PS51468">
    <property type="entry name" value="VIT"/>
    <property type="match status" value="1"/>
</dbReference>
<dbReference type="InterPro" id="IPR013694">
    <property type="entry name" value="VIT"/>
</dbReference>